<protein>
    <submittedName>
        <fullName evidence="1">Uncharacterized protein</fullName>
    </submittedName>
</protein>
<proteinExistence type="predicted"/>
<dbReference type="Proteomes" id="UP001589536">
    <property type="component" value="Unassembled WGS sequence"/>
</dbReference>
<dbReference type="RefSeq" id="WP_345042331.1">
    <property type="nucleotide sequence ID" value="NZ_BAABED010000001.1"/>
</dbReference>
<evidence type="ECO:0000313" key="2">
    <source>
        <dbReference type="Proteomes" id="UP001589536"/>
    </source>
</evidence>
<comment type="caution">
    <text evidence="1">The sequence shown here is derived from an EMBL/GenBank/DDBJ whole genome shotgun (WGS) entry which is preliminary data.</text>
</comment>
<reference evidence="1 2" key="1">
    <citation type="submission" date="2024-09" db="EMBL/GenBank/DDBJ databases">
        <authorList>
            <person name="Sun Q."/>
            <person name="Mori K."/>
        </authorList>
    </citation>
    <scope>NUCLEOTIDE SEQUENCE [LARGE SCALE GENOMIC DNA]</scope>
    <source>
        <strain evidence="1 2">JCM 13519</strain>
    </source>
</reference>
<accession>A0ABV5UN59</accession>
<keyword evidence="2" id="KW-1185">Reference proteome</keyword>
<organism evidence="1 2">
    <name type="scientific">Arthrobacter methylotrophus</name>
    <dbReference type="NCBI Taxonomy" id="121291"/>
    <lineage>
        <taxon>Bacteria</taxon>
        <taxon>Bacillati</taxon>
        <taxon>Actinomycetota</taxon>
        <taxon>Actinomycetes</taxon>
        <taxon>Micrococcales</taxon>
        <taxon>Micrococcaceae</taxon>
        <taxon>Arthrobacter</taxon>
    </lineage>
</organism>
<evidence type="ECO:0000313" key="1">
    <source>
        <dbReference type="EMBL" id="MFB9713955.1"/>
    </source>
</evidence>
<sequence length="165" mass="17644">MSHTPDPRANGISTNDYCALLPKQRYSHEARGLMLLLPSSGLVVVPFEERKGGGWTVAVVEGFGSYPVGGHHLVIGDAEAETAIELSLGEPVPVRSVQDSDEADTLPDGTVILTRAGYSLRKDTDEAGTIWTRFLEAPVRTADLGDDLFPAKVRSAVPVKESTSV</sequence>
<gene>
    <name evidence="1" type="ORF">ACFFPI_07275</name>
</gene>
<dbReference type="EMBL" id="JBHMBH010000019">
    <property type="protein sequence ID" value="MFB9713955.1"/>
    <property type="molecule type" value="Genomic_DNA"/>
</dbReference>
<name>A0ABV5UN59_9MICC</name>